<dbReference type="PANTHER" id="PTHR43479:SF11">
    <property type="entry name" value="ACREF_ENVCD OPERON REPRESSOR-RELATED"/>
    <property type="match status" value="1"/>
</dbReference>
<accession>A0A4R5W954</accession>
<organism evidence="4 5">
    <name type="scientific">Mycolicibacterium mucogenicum</name>
    <name type="common">Mycobacterium mucogenicum</name>
    <dbReference type="NCBI Taxonomy" id="56689"/>
    <lineage>
        <taxon>Bacteria</taxon>
        <taxon>Bacillati</taxon>
        <taxon>Actinomycetota</taxon>
        <taxon>Actinomycetes</taxon>
        <taxon>Mycobacteriales</taxon>
        <taxon>Mycobacteriaceae</taxon>
        <taxon>Mycolicibacterium</taxon>
    </lineage>
</organism>
<dbReference type="SUPFAM" id="SSF48498">
    <property type="entry name" value="Tetracyclin repressor-like, C-terminal domain"/>
    <property type="match status" value="1"/>
</dbReference>
<sequence length="208" mass="22106">MPVSGTRRVYGGVTGEERVAQRRRKLIDAGTNLFGSPASGSVRVKDVAAAAGLTERYFYESFTDLNALFRAVFEAAADAIEARVSAAMVDAPVDSFARVSIALRTTVDVLSGDPRMIRILFIEGLGSGGRASVHRNEVLARAAGNFLKWSAPEAPSFESSAVSARMEAFAMSGAASELLISWADGTLDVTPAAMADFLVTLYSRMTLC</sequence>
<reference evidence="4 5" key="1">
    <citation type="submission" date="2019-01" db="EMBL/GenBank/DDBJ databases">
        <title>High-quality-draft genome sequences of five non-tuberculosis mycobacteriaceae isolated from a nosocomial environment.</title>
        <authorList>
            <person name="Tiago I."/>
            <person name="Alarico S."/>
            <person name="Pereira S.G."/>
            <person name="Coelho C."/>
            <person name="Maranha A."/>
            <person name="Empadinhas N."/>
        </authorList>
    </citation>
    <scope>NUCLEOTIDE SEQUENCE [LARGE SCALE GENOMIC DNA]</scope>
    <source>
        <strain evidence="4 5">24AIII</strain>
    </source>
</reference>
<dbReference type="OrthoDB" id="4802216at2"/>
<comment type="caution">
    <text evidence="4">The sequence shown here is derived from an EMBL/GenBank/DDBJ whole genome shotgun (WGS) entry which is preliminary data.</text>
</comment>
<dbReference type="InterPro" id="IPR050624">
    <property type="entry name" value="HTH-type_Tx_Regulator"/>
</dbReference>
<feature type="domain" description="HTH tetR-type" evidence="3">
    <location>
        <begin position="20"/>
        <end position="80"/>
    </location>
</feature>
<dbReference type="RefSeq" id="WP_082934807.1">
    <property type="nucleotide sequence ID" value="NZ_LZSF01000206.1"/>
</dbReference>
<evidence type="ECO:0000259" key="3">
    <source>
        <dbReference type="PROSITE" id="PS50977"/>
    </source>
</evidence>
<dbReference type="AlphaFoldDB" id="A0A4R5W954"/>
<dbReference type="SUPFAM" id="SSF46689">
    <property type="entry name" value="Homeodomain-like"/>
    <property type="match status" value="1"/>
</dbReference>
<evidence type="ECO:0000256" key="1">
    <source>
        <dbReference type="ARBA" id="ARBA00023125"/>
    </source>
</evidence>
<protein>
    <submittedName>
        <fullName evidence="4">TetR/AcrR family transcriptional regulator</fullName>
    </submittedName>
</protein>
<dbReference type="InterPro" id="IPR001647">
    <property type="entry name" value="HTH_TetR"/>
</dbReference>
<dbReference type="Gene3D" id="1.10.357.10">
    <property type="entry name" value="Tetracycline Repressor, domain 2"/>
    <property type="match status" value="1"/>
</dbReference>
<dbReference type="EMBL" id="SDLO01000026">
    <property type="protein sequence ID" value="TDK85231.1"/>
    <property type="molecule type" value="Genomic_DNA"/>
</dbReference>
<name>A0A4R5W954_MYCMU</name>
<evidence type="ECO:0000256" key="2">
    <source>
        <dbReference type="PROSITE-ProRule" id="PRU00335"/>
    </source>
</evidence>
<dbReference type="PANTHER" id="PTHR43479">
    <property type="entry name" value="ACREF/ENVCD OPERON REPRESSOR-RELATED"/>
    <property type="match status" value="1"/>
</dbReference>
<evidence type="ECO:0000313" key="5">
    <source>
        <dbReference type="Proteomes" id="UP000294929"/>
    </source>
</evidence>
<feature type="DNA-binding region" description="H-T-H motif" evidence="2">
    <location>
        <begin position="43"/>
        <end position="62"/>
    </location>
</feature>
<keyword evidence="1 2" id="KW-0238">DNA-binding</keyword>
<dbReference type="Proteomes" id="UP000294929">
    <property type="component" value="Unassembled WGS sequence"/>
</dbReference>
<dbReference type="InterPro" id="IPR009057">
    <property type="entry name" value="Homeodomain-like_sf"/>
</dbReference>
<dbReference type="GO" id="GO:0003677">
    <property type="term" value="F:DNA binding"/>
    <property type="evidence" value="ECO:0007669"/>
    <property type="project" value="UniProtKB-UniRule"/>
</dbReference>
<dbReference type="PROSITE" id="PS50977">
    <property type="entry name" value="HTH_TETR_2"/>
    <property type="match status" value="1"/>
</dbReference>
<gene>
    <name evidence="4" type="ORF">EUA03_23120</name>
</gene>
<dbReference type="InterPro" id="IPR036271">
    <property type="entry name" value="Tet_transcr_reg_TetR-rel_C_sf"/>
</dbReference>
<proteinExistence type="predicted"/>
<evidence type="ECO:0000313" key="4">
    <source>
        <dbReference type="EMBL" id="TDK85231.1"/>
    </source>
</evidence>